<evidence type="ECO:0000256" key="4">
    <source>
        <dbReference type="SAM" id="MobiDB-lite"/>
    </source>
</evidence>
<feature type="region of interest" description="Disordered" evidence="4">
    <location>
        <begin position="207"/>
        <end position="382"/>
    </location>
</feature>
<dbReference type="CDD" id="cd08521">
    <property type="entry name" value="C2A_SLP"/>
    <property type="match status" value="1"/>
</dbReference>
<dbReference type="GO" id="GO:0006887">
    <property type="term" value="P:exocytosis"/>
    <property type="evidence" value="ECO:0007669"/>
    <property type="project" value="TreeGrafter"/>
</dbReference>
<dbReference type="SUPFAM" id="SSF57903">
    <property type="entry name" value="FYVE/PHD zinc finger"/>
    <property type="match status" value="1"/>
</dbReference>
<dbReference type="InterPro" id="IPR035892">
    <property type="entry name" value="C2_domain_sf"/>
</dbReference>
<dbReference type="Gene3D" id="3.30.40.10">
    <property type="entry name" value="Zinc/RING finger domain, C3HC4 (zinc finger)"/>
    <property type="match status" value="1"/>
</dbReference>
<dbReference type="GO" id="GO:0042043">
    <property type="term" value="F:neurexin family protein binding"/>
    <property type="evidence" value="ECO:0007669"/>
    <property type="project" value="TreeGrafter"/>
</dbReference>
<evidence type="ECO:0000256" key="3">
    <source>
        <dbReference type="ARBA" id="ARBA00023136"/>
    </source>
</evidence>
<dbReference type="PANTHER" id="PTHR45716:SF2">
    <property type="entry name" value="BITESIZE, ISOFORM I"/>
    <property type="match status" value="1"/>
</dbReference>
<evidence type="ECO:0000313" key="7">
    <source>
        <dbReference type="EMBL" id="KAH3737872.1"/>
    </source>
</evidence>
<feature type="compositionally biased region" description="Low complexity" evidence="4">
    <location>
        <begin position="537"/>
        <end position="552"/>
    </location>
</feature>
<feature type="compositionally biased region" description="Basic and acidic residues" evidence="4">
    <location>
        <begin position="449"/>
        <end position="462"/>
    </location>
</feature>
<dbReference type="PROSITE" id="PS50916">
    <property type="entry name" value="RABBD"/>
    <property type="match status" value="1"/>
</dbReference>
<reference evidence="7" key="2">
    <citation type="submission" date="2020-11" db="EMBL/GenBank/DDBJ databases">
        <authorList>
            <person name="McCartney M.A."/>
            <person name="Auch B."/>
            <person name="Kono T."/>
            <person name="Mallez S."/>
            <person name="Becker A."/>
            <person name="Gohl D.M."/>
            <person name="Silverstein K.A.T."/>
            <person name="Koren S."/>
            <person name="Bechman K.B."/>
            <person name="Herman A."/>
            <person name="Abrahante J.E."/>
            <person name="Garbe J."/>
        </authorList>
    </citation>
    <scope>NUCLEOTIDE SEQUENCE</scope>
    <source>
        <strain evidence="7">Duluth1</strain>
        <tissue evidence="7">Whole animal</tissue>
    </source>
</reference>
<dbReference type="InterPro" id="IPR041282">
    <property type="entry name" value="FYVE_2"/>
</dbReference>
<feature type="region of interest" description="Disordered" evidence="4">
    <location>
        <begin position="1538"/>
        <end position="1580"/>
    </location>
</feature>
<reference evidence="7" key="1">
    <citation type="journal article" date="2019" name="bioRxiv">
        <title>The Genome of the Zebra Mussel, Dreissena polymorpha: A Resource for Invasive Species Research.</title>
        <authorList>
            <person name="McCartney M.A."/>
            <person name="Auch B."/>
            <person name="Kono T."/>
            <person name="Mallez S."/>
            <person name="Zhang Y."/>
            <person name="Obille A."/>
            <person name="Becker A."/>
            <person name="Abrahante J.E."/>
            <person name="Garbe J."/>
            <person name="Badalamenti J.P."/>
            <person name="Herman A."/>
            <person name="Mangelson H."/>
            <person name="Liachko I."/>
            <person name="Sullivan S."/>
            <person name="Sone E.D."/>
            <person name="Koren S."/>
            <person name="Silverstein K.A.T."/>
            <person name="Beckman K.B."/>
            <person name="Gohl D.M."/>
        </authorList>
    </citation>
    <scope>NUCLEOTIDE SEQUENCE</scope>
    <source>
        <strain evidence="7">Duluth1</strain>
        <tissue evidence="7">Whole animal</tissue>
    </source>
</reference>
<protein>
    <recommendedName>
        <fullName evidence="9">Synaptotagmin-like protein 5</fullName>
    </recommendedName>
</protein>
<evidence type="ECO:0000256" key="1">
    <source>
        <dbReference type="ARBA" id="ARBA00004370"/>
    </source>
</evidence>
<comment type="caution">
    <text evidence="7">The sequence shown here is derived from an EMBL/GenBank/DDBJ whole genome shotgun (WGS) entry which is preliminary data.</text>
</comment>
<feature type="domain" description="C2" evidence="5">
    <location>
        <begin position="1768"/>
        <end position="1890"/>
    </location>
</feature>
<dbReference type="GO" id="GO:0031267">
    <property type="term" value="F:small GTPase binding"/>
    <property type="evidence" value="ECO:0007669"/>
    <property type="project" value="InterPro"/>
</dbReference>
<gene>
    <name evidence="7" type="ORF">DPMN_044470</name>
</gene>
<evidence type="ECO:0000313" key="8">
    <source>
        <dbReference type="Proteomes" id="UP000828390"/>
    </source>
</evidence>
<feature type="region of interest" description="Disordered" evidence="4">
    <location>
        <begin position="147"/>
        <end position="186"/>
    </location>
</feature>
<dbReference type="OrthoDB" id="195679at2759"/>
<sequence length="2082" mass="233837">MDPCISVVEGLSQREKNSILAVLQRDEKLRVGQEHKITELKHEINTIRMCSVMRAGDNHGKMCLRCRSELGMIFNRGDLCPACRFKVCKQCQEVMFNGSWLCILCYKQRQLKWLSGEWAASFEQNPLRKWASGSDLKQGTLQLMPGTTEINIDDSPPRQATNNKSRKIARNGVSKHDDQKSKVEVPKEGDQVKLLELFNVLRVKKPQEEASAEMQVKHIKTRGYSDSDSDSSSNSDSEVRSSSTALSMTESEIDTHRVDSPIMEEVAQVSRLESSSQRRESSRDLDSPRRLIPHNVDKMETRSSQQVTNLESQNPAHSKHSLNSAMNQKGRSLGRAQSQGGQSKRPSLDAEAQSSMNRPGDDVSFEGSSEHSGEADSLSLHSNLNEHVRKTREILGEKHAQSQVQKVNSSIAHDHEMAARPKIRQQLVTGAEHSRKSSKQGAEANIRPSADEREMKDNEMHPYKKPVKVHVTSDSDTSSISSKSKLRASFDEDTESVGNMSVPRAGSPYSFSMESLPSSNPSPTMQRRAHHSGSLQDSSDNDSVSRGSESSSQGRHTPRKQGSEEEFVVEELSKVRFRRVANTLEKMALMTNMKKSPNRNITQDRDGVEGGGAWEHDSVAMQQGGKYLLGDSGKIIESPDITFDKLDAEGKHVKKGCVEEIHISARPEFSPEVIEKVTMQVSNQSIMSEVWNKLEGSDTNRNLLHGDSTMKTEADLSWFDDVTLNHNNVIRRQSQLKPIQRYFTSSLVESERYPSEADSIEGMIDNMAKAPLLAEPLRQELRSTLTNSESTLPDTPMSLFPEELCDRRSANYRLAYISDDNLDDDDANEVFQEEKDEILTGVLSPERKTLKAMGSLDLLLDQQGDLIGGEDEANTEIELEYQSALRYSQGENGENSSSDFEADTFSNVLELDRPLLVPKEEAEEISERHIVESKAGNMLVSQASLDILIDNQGSFIDNENKKKPKRKPLLVSKEETAEISKKHVVESKAGQQFVTQSSLDILIEKQGSFIDTEYKKKPKAKLSAQSSLDVLIEKQGKYIDFDADSAELDPDFLDSIRQEFDERIIASKAMDKKQTKDYVYLGVLHATSHNANETGQLVDNGNEGNASEVAASRKAKENEANQNLTKAMFLDARKNDSDSSDSDMLSIIEEADVEHELNDNADEVSEHITEDKCVHIPKEAVHIETLAHHENTTLNEEKSNEEPIIEKHVHVKPQTVPMLQKTIIHEEAAHFEALVHYENTTFNEEKSNVEPIVEKHVHVKPQSVPMFQKTIIHEEAANFEALAHHENTPQNVEKFTVEPILEKHVNVKPQTVPMLQKTINEAVPPPKPPRAKHNTLHDAILKLSYTEQVPITDCETKDLEIDKNKQKYKKIQEHWLAVEKQEHDDFVPDDTDTASVAHAIDETVESEQKVELETSNNQTTTHTITNWALPFTKSEANEKNAGHQGIRFQGVCHSISDNEAEVKTQRKEKRMTITSDDSCYSIEDADYVCKENVSDEEVFTNLGHLEAGQVDARVPEEEQPVDYHVHEAVEACHSIADAVPSKSKESTKDSYGVIPEETADDSKTVGPSHSPLKRLSGEKADPASYVSKGVFKTEVDLFLDESGHVSPPVVSDTEFFKVPPPPERPARRKKSSTSTSPKSTDYDSLKAFDTEELITEENPATRVESPQSVSENSSIHEDSGHGSGASQVTTPEHKRTDSSFSQSSIPSTHSTVTDEDEDIDSVVARVQRKQQMMQSNRGNLLSVFGDSRESIASYYSDAGDVSYSKIPVTGEILFSISYNYKTGMLEVGIKNCKDIAVVDAKRNRSDPYVKTYLLPDRTRGGKRKTKVKKSTINPQFDETLRYSISKSELENRTLWVTVWHNDRFGRNVFLGEVTINFDYYKFDDPSPRWYPLQERMDYQPAAMMVYKGDLSISLRYVTAEHSSKLSGKKEVKSGVKGQGQLEVTVKEARNLTGVKSNGFSDPFCKGYLLPERHKSSKQKTKVIRKDCNPCWNHTFIFEDVSLAELKERCLELTVWDYEKLSSNDFLGGARLNLGSGESQGHQVDWMDARGEEMSMWQAMLDRPNLWIDGVLILRANMDKRKY</sequence>
<feature type="domain" description="RabBD" evidence="6">
    <location>
        <begin position="5"/>
        <end position="122"/>
    </location>
</feature>
<dbReference type="InterPro" id="IPR010911">
    <property type="entry name" value="Rab_BD"/>
</dbReference>
<comment type="subcellular location">
    <subcellularLocation>
        <location evidence="1">Membrane</location>
    </subcellularLocation>
</comment>
<dbReference type="Pfam" id="PF00168">
    <property type="entry name" value="C2"/>
    <property type="match status" value="2"/>
</dbReference>
<dbReference type="CDD" id="cd15747">
    <property type="entry name" value="FYVE_Slp3_4_5"/>
    <property type="match status" value="1"/>
</dbReference>
<feature type="compositionally biased region" description="Basic and acidic residues" evidence="4">
    <location>
        <begin position="1640"/>
        <end position="1649"/>
    </location>
</feature>
<feature type="compositionally biased region" description="Polar residues" evidence="4">
    <location>
        <begin position="1664"/>
        <end position="1673"/>
    </location>
</feature>
<keyword evidence="3" id="KW-0472">Membrane</keyword>
<dbReference type="InterPro" id="IPR043567">
    <property type="entry name" value="SYTL1-5_C2B"/>
</dbReference>
<dbReference type="PANTHER" id="PTHR45716">
    <property type="entry name" value="BITESIZE, ISOFORM I"/>
    <property type="match status" value="1"/>
</dbReference>
<dbReference type="PRINTS" id="PR00399">
    <property type="entry name" value="SYNAPTOTAGMN"/>
</dbReference>
<keyword evidence="8" id="KW-1185">Reference proteome</keyword>
<dbReference type="CDD" id="cd04020">
    <property type="entry name" value="C2B_SLP_1-2-3-4"/>
    <property type="match status" value="1"/>
</dbReference>
<dbReference type="Pfam" id="PF02318">
    <property type="entry name" value="FYVE_2"/>
    <property type="match status" value="1"/>
</dbReference>
<feature type="compositionally biased region" description="Polar residues" evidence="4">
    <location>
        <begin position="1698"/>
        <end position="1711"/>
    </location>
</feature>
<feature type="compositionally biased region" description="Basic and acidic residues" evidence="4">
    <location>
        <begin position="276"/>
        <end position="301"/>
    </location>
</feature>
<feature type="region of interest" description="Disordered" evidence="4">
    <location>
        <begin position="1604"/>
        <end position="1719"/>
    </location>
</feature>
<evidence type="ECO:0008006" key="9">
    <source>
        <dbReference type="Google" id="ProtNLM"/>
    </source>
</evidence>
<dbReference type="InterPro" id="IPR013083">
    <property type="entry name" value="Znf_RING/FYVE/PHD"/>
</dbReference>
<dbReference type="GO" id="GO:0005886">
    <property type="term" value="C:plasma membrane"/>
    <property type="evidence" value="ECO:0007669"/>
    <property type="project" value="TreeGrafter"/>
</dbReference>
<feature type="region of interest" description="Disordered" evidence="4">
    <location>
        <begin position="427"/>
        <end position="567"/>
    </location>
</feature>
<feature type="compositionally biased region" description="Low complexity" evidence="4">
    <location>
        <begin position="230"/>
        <end position="243"/>
    </location>
</feature>
<dbReference type="Proteomes" id="UP000828390">
    <property type="component" value="Unassembled WGS sequence"/>
</dbReference>
<dbReference type="GO" id="GO:0006886">
    <property type="term" value="P:intracellular protein transport"/>
    <property type="evidence" value="ECO:0007669"/>
    <property type="project" value="InterPro"/>
</dbReference>
<accession>A0A9D4HYY9</accession>
<dbReference type="SMART" id="SM00239">
    <property type="entry name" value="C2"/>
    <property type="match status" value="2"/>
</dbReference>
<evidence type="ECO:0000259" key="5">
    <source>
        <dbReference type="PROSITE" id="PS50004"/>
    </source>
</evidence>
<dbReference type="SUPFAM" id="SSF49562">
    <property type="entry name" value="C2 domain (Calcium/lipid-binding domain, CaLB)"/>
    <property type="match status" value="2"/>
</dbReference>
<feature type="compositionally biased region" description="Basic and acidic residues" evidence="4">
    <location>
        <begin position="174"/>
        <end position="186"/>
    </location>
</feature>
<proteinExistence type="predicted"/>
<evidence type="ECO:0000259" key="6">
    <source>
        <dbReference type="PROSITE" id="PS50916"/>
    </source>
</evidence>
<dbReference type="EMBL" id="JAIWYP010000011">
    <property type="protein sequence ID" value="KAH3737872.1"/>
    <property type="molecule type" value="Genomic_DNA"/>
</dbReference>
<evidence type="ECO:0000256" key="2">
    <source>
        <dbReference type="ARBA" id="ARBA00022737"/>
    </source>
</evidence>
<organism evidence="7 8">
    <name type="scientific">Dreissena polymorpha</name>
    <name type="common">Zebra mussel</name>
    <name type="synonym">Mytilus polymorpha</name>
    <dbReference type="NCBI Taxonomy" id="45954"/>
    <lineage>
        <taxon>Eukaryota</taxon>
        <taxon>Metazoa</taxon>
        <taxon>Spiralia</taxon>
        <taxon>Lophotrochozoa</taxon>
        <taxon>Mollusca</taxon>
        <taxon>Bivalvia</taxon>
        <taxon>Autobranchia</taxon>
        <taxon>Heteroconchia</taxon>
        <taxon>Euheterodonta</taxon>
        <taxon>Imparidentia</taxon>
        <taxon>Neoheterodontei</taxon>
        <taxon>Myida</taxon>
        <taxon>Dreissenoidea</taxon>
        <taxon>Dreissenidae</taxon>
        <taxon>Dreissena</taxon>
    </lineage>
</organism>
<dbReference type="InterPro" id="IPR001565">
    <property type="entry name" value="Synaptotagmin"/>
</dbReference>
<feature type="compositionally biased region" description="Polar residues" evidence="4">
    <location>
        <begin position="302"/>
        <end position="345"/>
    </location>
</feature>
<dbReference type="InterPro" id="IPR000008">
    <property type="entry name" value="C2_dom"/>
</dbReference>
<dbReference type="GO" id="GO:0070382">
    <property type="term" value="C:exocytic vesicle"/>
    <property type="evidence" value="ECO:0007669"/>
    <property type="project" value="TreeGrafter"/>
</dbReference>
<dbReference type="InterPro" id="IPR011011">
    <property type="entry name" value="Znf_FYVE_PHD"/>
</dbReference>
<dbReference type="FunFam" id="2.60.40.150:FF:000006">
    <property type="entry name" value="Synaptotagmin-like 5, isoform CRA_a"/>
    <property type="match status" value="1"/>
</dbReference>
<feature type="compositionally biased region" description="Polar residues" evidence="4">
    <location>
        <begin position="509"/>
        <end position="525"/>
    </location>
</feature>
<dbReference type="Gene3D" id="2.60.40.150">
    <property type="entry name" value="C2 domain"/>
    <property type="match status" value="2"/>
</dbReference>
<keyword evidence="2" id="KW-0677">Repeat</keyword>
<name>A0A9D4HYY9_DREPO</name>
<dbReference type="PROSITE" id="PS50004">
    <property type="entry name" value="C2"/>
    <property type="match status" value="2"/>
</dbReference>
<feature type="domain" description="C2" evidence="5">
    <location>
        <begin position="1921"/>
        <end position="2046"/>
    </location>
</feature>
<feature type="compositionally biased region" description="Low complexity" evidence="4">
    <location>
        <begin position="472"/>
        <end position="483"/>
    </location>
</feature>